<protein>
    <submittedName>
        <fullName evidence="3">Uncharacterized protein</fullName>
    </submittedName>
</protein>
<accession>A0AAV1Z0Z8</accession>
<dbReference type="Pfam" id="PF00071">
    <property type="entry name" value="Ras"/>
    <property type="match status" value="1"/>
</dbReference>
<comment type="similarity">
    <text evidence="1">Belongs to the small GTPase superfamily. Rab family.</text>
</comment>
<dbReference type="PANTHER" id="PTHR47978">
    <property type="match status" value="1"/>
</dbReference>
<dbReference type="SUPFAM" id="SSF52540">
    <property type="entry name" value="P-loop containing nucleoside triphosphate hydrolases"/>
    <property type="match status" value="1"/>
</dbReference>
<dbReference type="InterPro" id="IPR001806">
    <property type="entry name" value="Small_GTPase"/>
</dbReference>
<dbReference type="SMART" id="SM00175">
    <property type="entry name" value="RAB"/>
    <property type="match status" value="1"/>
</dbReference>
<dbReference type="InterPro" id="IPR027417">
    <property type="entry name" value="P-loop_NTPase"/>
</dbReference>
<organism evidence="3 4">
    <name type="scientific">Larinioides sclopetarius</name>
    <dbReference type="NCBI Taxonomy" id="280406"/>
    <lineage>
        <taxon>Eukaryota</taxon>
        <taxon>Metazoa</taxon>
        <taxon>Ecdysozoa</taxon>
        <taxon>Arthropoda</taxon>
        <taxon>Chelicerata</taxon>
        <taxon>Arachnida</taxon>
        <taxon>Araneae</taxon>
        <taxon>Araneomorphae</taxon>
        <taxon>Entelegynae</taxon>
        <taxon>Araneoidea</taxon>
        <taxon>Araneidae</taxon>
        <taxon>Larinioides</taxon>
    </lineage>
</organism>
<name>A0AAV1Z0Z8_9ARAC</name>
<dbReference type="AlphaFoldDB" id="A0AAV1Z0Z8"/>
<gene>
    <name evidence="3" type="ORF">LARSCL_LOCUS2418</name>
</gene>
<evidence type="ECO:0000256" key="2">
    <source>
        <dbReference type="ARBA" id="ARBA00022741"/>
    </source>
</evidence>
<dbReference type="EMBL" id="CAXIEN010000016">
    <property type="protein sequence ID" value="CAL1265228.1"/>
    <property type="molecule type" value="Genomic_DNA"/>
</dbReference>
<comment type="caution">
    <text evidence="3">The sequence shown here is derived from an EMBL/GenBank/DDBJ whole genome shotgun (WGS) entry which is preliminary data.</text>
</comment>
<dbReference type="Gene3D" id="3.40.50.300">
    <property type="entry name" value="P-loop containing nucleotide triphosphate hydrolases"/>
    <property type="match status" value="1"/>
</dbReference>
<evidence type="ECO:0000313" key="3">
    <source>
        <dbReference type="EMBL" id="CAL1265228.1"/>
    </source>
</evidence>
<sequence>MKPIAVIQGIPRGKATYNKNPSKELLEKVENARKIINYVIPVGIVGYPGSGRKTLAYCFKHIREDGPFNEEPLKKLYGYHQFVKLDKELGYRVIVKFYVIDPRNMPPRNPPGRLKEWSEICCMIIVFDITDKRTFKAVPQYMNILREDAFEIQENFYIVGNKRDLRRTDEARHTQVSRRSATTMADLLGGTYYEVSATQNQNVRPILKAIKRLGMRIRYVEQ</sequence>
<dbReference type="GO" id="GO:0005525">
    <property type="term" value="F:GTP binding"/>
    <property type="evidence" value="ECO:0007669"/>
    <property type="project" value="InterPro"/>
</dbReference>
<dbReference type="PROSITE" id="PS51419">
    <property type="entry name" value="RAB"/>
    <property type="match status" value="1"/>
</dbReference>
<reference evidence="3 4" key="1">
    <citation type="submission" date="2024-04" db="EMBL/GenBank/DDBJ databases">
        <authorList>
            <person name="Rising A."/>
            <person name="Reimegard J."/>
            <person name="Sonavane S."/>
            <person name="Akerstrom W."/>
            <person name="Nylinder S."/>
            <person name="Hedman E."/>
            <person name="Kallberg Y."/>
        </authorList>
    </citation>
    <scope>NUCLEOTIDE SEQUENCE [LARGE SCALE GENOMIC DNA]</scope>
</reference>
<proteinExistence type="inferred from homology"/>
<dbReference type="Proteomes" id="UP001497382">
    <property type="component" value="Unassembled WGS sequence"/>
</dbReference>
<keyword evidence="2" id="KW-0547">Nucleotide-binding</keyword>
<dbReference type="GO" id="GO:0003924">
    <property type="term" value="F:GTPase activity"/>
    <property type="evidence" value="ECO:0007669"/>
    <property type="project" value="InterPro"/>
</dbReference>
<evidence type="ECO:0000313" key="4">
    <source>
        <dbReference type="Proteomes" id="UP001497382"/>
    </source>
</evidence>
<evidence type="ECO:0000256" key="1">
    <source>
        <dbReference type="ARBA" id="ARBA00006270"/>
    </source>
</evidence>
<keyword evidence="4" id="KW-1185">Reference proteome</keyword>